<dbReference type="Proteomes" id="UP000000238">
    <property type="component" value="Chromosome"/>
</dbReference>
<name>Q2SP41_HAHCH</name>
<evidence type="ECO:0000313" key="1">
    <source>
        <dbReference type="EMBL" id="ABC27583.1"/>
    </source>
</evidence>
<keyword evidence="2" id="KW-1185">Reference proteome</keyword>
<protein>
    <submittedName>
        <fullName evidence="1">Uncharacterized protein</fullName>
    </submittedName>
</protein>
<dbReference type="KEGG" id="hch:HCH_00683"/>
<dbReference type="EMBL" id="CP000155">
    <property type="protein sequence ID" value="ABC27583.1"/>
    <property type="molecule type" value="Genomic_DNA"/>
</dbReference>
<gene>
    <name evidence="1" type="ordered locus">HCH_00683</name>
</gene>
<sequence length="134" mass="14395">MKEAVRWLLFYVLTAVGIWLLALALILGGLAFQFKALVTLLQPMLGAAAAYSLTGLACFLALAVPCLLVWGGLRRKARRQTAAASEDAHDPYAGAATLVKKYPLESVTIAFAAGFSANDREQLQTLLTTVAKER</sequence>
<proteinExistence type="predicted"/>
<dbReference type="HOGENOM" id="CLU_1893264_0_0_6"/>
<dbReference type="RefSeq" id="WP_011394660.1">
    <property type="nucleotide sequence ID" value="NC_007645.1"/>
</dbReference>
<evidence type="ECO:0000313" key="2">
    <source>
        <dbReference type="Proteomes" id="UP000000238"/>
    </source>
</evidence>
<dbReference type="STRING" id="349521.HCH_00683"/>
<dbReference type="OrthoDB" id="9944222at2"/>
<reference evidence="1 2" key="1">
    <citation type="journal article" date="2005" name="Nucleic Acids Res.">
        <title>Genomic blueprint of Hahella chejuensis, a marine microbe producing an algicidal agent.</title>
        <authorList>
            <person name="Jeong H."/>
            <person name="Yim J.H."/>
            <person name="Lee C."/>
            <person name="Choi S.-H."/>
            <person name="Park Y.K."/>
            <person name="Yoon S.H."/>
            <person name="Hur C.-G."/>
            <person name="Kang H.-Y."/>
            <person name="Kim D."/>
            <person name="Lee H.H."/>
            <person name="Park K.H."/>
            <person name="Park S.-H."/>
            <person name="Park H.-S."/>
            <person name="Lee H.K."/>
            <person name="Oh T.K."/>
            <person name="Kim J.F."/>
        </authorList>
    </citation>
    <scope>NUCLEOTIDE SEQUENCE [LARGE SCALE GENOMIC DNA]</scope>
    <source>
        <strain evidence="1 2">KCTC 2396</strain>
    </source>
</reference>
<organism evidence="1 2">
    <name type="scientific">Hahella chejuensis (strain KCTC 2396)</name>
    <dbReference type="NCBI Taxonomy" id="349521"/>
    <lineage>
        <taxon>Bacteria</taxon>
        <taxon>Pseudomonadati</taxon>
        <taxon>Pseudomonadota</taxon>
        <taxon>Gammaproteobacteria</taxon>
        <taxon>Oceanospirillales</taxon>
        <taxon>Hahellaceae</taxon>
        <taxon>Hahella</taxon>
    </lineage>
</organism>
<accession>Q2SP41</accession>
<dbReference type="AlphaFoldDB" id="Q2SP41"/>